<feature type="domain" description="Kri1-like C-terminal" evidence="3">
    <location>
        <begin position="484"/>
        <end position="564"/>
    </location>
</feature>
<feature type="compositionally biased region" description="Basic and acidic residues" evidence="2">
    <location>
        <begin position="186"/>
        <end position="208"/>
    </location>
</feature>
<feature type="compositionally biased region" description="Acidic residues" evidence="2">
    <location>
        <begin position="398"/>
        <end position="410"/>
    </location>
</feature>
<reference evidence="4 5" key="1">
    <citation type="submission" date="2024-01" db="EMBL/GenBank/DDBJ databases">
        <title>The complete chloroplast genome sequence of Lithospermum erythrorhizon: insights into the phylogenetic relationship among Boraginaceae species and the maternal lineages of purple gromwells.</title>
        <authorList>
            <person name="Okada T."/>
            <person name="Watanabe K."/>
        </authorList>
    </citation>
    <scope>NUCLEOTIDE SEQUENCE [LARGE SCALE GENOMIC DNA]</scope>
</reference>
<dbReference type="AlphaFoldDB" id="A0AAV3QCQ1"/>
<proteinExistence type="inferred from homology"/>
<dbReference type="InterPro" id="IPR018034">
    <property type="entry name" value="Kri1"/>
</dbReference>
<feature type="compositionally biased region" description="Basic and acidic residues" evidence="2">
    <location>
        <begin position="314"/>
        <end position="330"/>
    </location>
</feature>
<feature type="region of interest" description="Disordered" evidence="2">
    <location>
        <begin position="395"/>
        <end position="417"/>
    </location>
</feature>
<dbReference type="GO" id="GO:0030686">
    <property type="term" value="C:90S preribosome"/>
    <property type="evidence" value="ECO:0007669"/>
    <property type="project" value="TreeGrafter"/>
</dbReference>
<feature type="region of interest" description="Disordered" evidence="2">
    <location>
        <begin position="295"/>
        <end position="330"/>
    </location>
</feature>
<dbReference type="PANTHER" id="PTHR14490:SF5">
    <property type="entry name" value="PROTEIN KRI1 HOMOLOG"/>
    <property type="match status" value="1"/>
</dbReference>
<organism evidence="4 5">
    <name type="scientific">Lithospermum erythrorhizon</name>
    <name type="common">Purple gromwell</name>
    <name type="synonym">Lithospermum officinale var. erythrorhizon</name>
    <dbReference type="NCBI Taxonomy" id="34254"/>
    <lineage>
        <taxon>Eukaryota</taxon>
        <taxon>Viridiplantae</taxon>
        <taxon>Streptophyta</taxon>
        <taxon>Embryophyta</taxon>
        <taxon>Tracheophyta</taxon>
        <taxon>Spermatophyta</taxon>
        <taxon>Magnoliopsida</taxon>
        <taxon>eudicotyledons</taxon>
        <taxon>Gunneridae</taxon>
        <taxon>Pentapetalae</taxon>
        <taxon>asterids</taxon>
        <taxon>lamiids</taxon>
        <taxon>Boraginales</taxon>
        <taxon>Boraginaceae</taxon>
        <taxon>Boraginoideae</taxon>
        <taxon>Lithospermeae</taxon>
        <taxon>Lithospermum</taxon>
    </lineage>
</organism>
<feature type="region of interest" description="Disordered" evidence="2">
    <location>
        <begin position="260"/>
        <end position="279"/>
    </location>
</feature>
<name>A0AAV3QCQ1_LITER</name>
<dbReference type="InterPro" id="IPR024626">
    <property type="entry name" value="Kri1-like_C"/>
</dbReference>
<feature type="region of interest" description="Disordered" evidence="2">
    <location>
        <begin position="577"/>
        <end position="646"/>
    </location>
</feature>
<accession>A0AAV3QCQ1</accession>
<evidence type="ECO:0000259" key="3">
    <source>
        <dbReference type="Pfam" id="PF12936"/>
    </source>
</evidence>
<evidence type="ECO:0000256" key="2">
    <source>
        <dbReference type="SAM" id="MobiDB-lite"/>
    </source>
</evidence>
<evidence type="ECO:0000313" key="5">
    <source>
        <dbReference type="Proteomes" id="UP001454036"/>
    </source>
</evidence>
<dbReference type="Pfam" id="PF12936">
    <property type="entry name" value="Kri1_C"/>
    <property type="match status" value="1"/>
</dbReference>
<feature type="region of interest" description="Disordered" evidence="2">
    <location>
        <begin position="102"/>
        <end position="139"/>
    </location>
</feature>
<dbReference type="PANTHER" id="PTHR14490">
    <property type="entry name" value="ZINC FINGER, ZZ TYPE"/>
    <property type="match status" value="1"/>
</dbReference>
<evidence type="ECO:0000313" key="4">
    <source>
        <dbReference type="EMBL" id="GAA0161280.1"/>
    </source>
</evidence>
<gene>
    <name evidence="4" type="ORF">LIER_17636</name>
</gene>
<dbReference type="Proteomes" id="UP001454036">
    <property type="component" value="Unassembled WGS sequence"/>
</dbReference>
<feature type="compositionally biased region" description="Acidic residues" evidence="2">
    <location>
        <begin position="209"/>
        <end position="220"/>
    </location>
</feature>
<comment type="caution">
    <text evidence="4">The sequence shown here is derived from an EMBL/GenBank/DDBJ whole genome shotgun (WGS) entry which is preliminary data.</text>
</comment>
<sequence length="646" mass="75796">MGGKLHLFDENDEAENTNLSKIEINQEFARRYEHNKKREDFQRLEEFKKKGMITDSDSDDSSEEDEEIDGIVSQKGNKKELQKFIDALTKIKKQDPILMDKEVKLFDSETDDDGSEDGYESDDDKDGKFKKGDKKKKKKGVYMKDFNAKILNEKGADFVDELQGGEGVTVKSHSEEQEELRKEFLRSMEEEESGKDGDLFRLKEVKGGDDEEDEEEEEFEEKLNEYFSEDEKLDENEMFLKDYFRKRLWERKEERGIGDEDGVEISEDEEEIERQEDYERDFNYRFQENTGDRILGHARHVEGSVRKKTNANKVQRDRKKERMEQAEMERKEELKRLKNLKKKEINEKLQKIRETAGIDGDGECPLDLDDLEEEFDPEEHDRKMKQAFGENYYKADDVDSDFGSEDEEHEDYLKKPDFDKEDELLGLPKGWGDSFSSVRERIMKQKEECEGDNENGEVEKNVVEEVGKRKRKKKTSEVEKAIREQLMEEYYKLDYEGTIGDLKTRFKYKPVKANRFGLKTEEVLMMDDKELNQFVSSNKLAPYREKEWEVPYPQVKKQKEKIREIIYGESSGVAIGSDKKRKMDKNLETDTGGPATDNQVKKTEEANADGSMSRKQRRKERNAEFKLSDSRLGAYGKAPSKPKSKK</sequence>
<dbReference type="GO" id="GO:0000447">
    <property type="term" value="P:endonucleolytic cleavage in ITS1 to separate SSU-rRNA from 5.8S rRNA and LSU-rRNA from tricistronic rRNA transcript (SSU-rRNA, 5.8S rRNA, LSU-rRNA)"/>
    <property type="evidence" value="ECO:0007669"/>
    <property type="project" value="TreeGrafter"/>
</dbReference>
<comment type="similarity">
    <text evidence="1">Belongs to the KRI1 family.</text>
</comment>
<keyword evidence="5" id="KW-1185">Reference proteome</keyword>
<protein>
    <recommendedName>
        <fullName evidence="3">Kri1-like C-terminal domain-containing protein</fullName>
    </recommendedName>
</protein>
<dbReference type="GO" id="GO:0005730">
    <property type="term" value="C:nucleolus"/>
    <property type="evidence" value="ECO:0007669"/>
    <property type="project" value="TreeGrafter"/>
</dbReference>
<evidence type="ECO:0000256" key="1">
    <source>
        <dbReference type="ARBA" id="ARBA00007473"/>
    </source>
</evidence>
<feature type="compositionally biased region" description="Acidic residues" evidence="2">
    <location>
        <begin position="260"/>
        <end position="274"/>
    </location>
</feature>
<feature type="region of interest" description="Disordered" evidence="2">
    <location>
        <begin position="186"/>
        <end position="226"/>
    </location>
</feature>
<feature type="compositionally biased region" description="Basic and acidic residues" evidence="2">
    <location>
        <begin position="295"/>
        <end position="305"/>
    </location>
</feature>
<dbReference type="EMBL" id="BAABME010004132">
    <property type="protein sequence ID" value="GAA0161280.1"/>
    <property type="molecule type" value="Genomic_DNA"/>
</dbReference>
<feature type="region of interest" description="Disordered" evidence="2">
    <location>
        <begin position="48"/>
        <end position="74"/>
    </location>
</feature>
<feature type="compositionally biased region" description="Acidic residues" evidence="2">
    <location>
        <begin position="56"/>
        <end position="69"/>
    </location>
</feature>
<dbReference type="Pfam" id="PF05178">
    <property type="entry name" value="Kri1"/>
    <property type="match status" value="1"/>
</dbReference>
<feature type="compositionally biased region" description="Acidic residues" evidence="2">
    <location>
        <begin position="108"/>
        <end position="124"/>
    </location>
</feature>